<keyword evidence="3" id="KW-0274">FAD</keyword>
<dbReference type="GO" id="GO:0071949">
    <property type="term" value="F:FAD binding"/>
    <property type="evidence" value="ECO:0007669"/>
    <property type="project" value="InterPro"/>
</dbReference>
<dbReference type="PANTHER" id="PTHR42973">
    <property type="entry name" value="BINDING OXIDOREDUCTASE, PUTATIVE (AFU_ORTHOLOGUE AFUA_1G17690)-RELATED"/>
    <property type="match status" value="1"/>
</dbReference>
<dbReference type="InterPro" id="IPR016166">
    <property type="entry name" value="FAD-bd_PCMH"/>
</dbReference>
<protein>
    <recommendedName>
        <fullName evidence="6">FAD-binding PCMH-type domain-containing protein</fullName>
    </recommendedName>
</protein>
<evidence type="ECO:0000313" key="7">
    <source>
        <dbReference type="EMBL" id="CEL09386.1"/>
    </source>
</evidence>
<dbReference type="Proteomes" id="UP000054771">
    <property type="component" value="Unassembled WGS sequence"/>
</dbReference>
<dbReference type="InterPro" id="IPR006094">
    <property type="entry name" value="Oxid_FAD_bind_N"/>
</dbReference>
<reference evidence="8" key="1">
    <citation type="journal article" date="2016" name="Genome Announc.">
        <title>Draft genome sequences of fungus Aspergillus calidoustus.</title>
        <authorList>
            <person name="Horn F."/>
            <person name="Linde J."/>
            <person name="Mattern D.J."/>
            <person name="Walther G."/>
            <person name="Guthke R."/>
            <person name="Scherlach K."/>
            <person name="Martin K."/>
            <person name="Brakhage A.A."/>
            <person name="Petzke L."/>
            <person name="Valiante V."/>
        </authorList>
    </citation>
    <scope>NUCLEOTIDE SEQUENCE [LARGE SCALE GENOMIC DNA]</scope>
    <source>
        <strain evidence="8">SF006504</strain>
    </source>
</reference>
<dbReference type="Gene3D" id="3.30.465.10">
    <property type="match status" value="1"/>
</dbReference>
<dbReference type="Pfam" id="PF01565">
    <property type="entry name" value="FAD_binding_4"/>
    <property type="match status" value="1"/>
</dbReference>
<sequence>MYLYLAIASLFVLLLSLSPLAEDLTIIAMRVASALPLAGVLSLVASSSAQQSDNLGCNTLSGSLTDSVFFPESAVYQNESQNFWSNTEIMSPSCVFRPASAEELGEAIKLLKSVNAQFAVRGGGHMGIRGSNNIDNGVLIVMSALNTLELNDDQSILSVGPSYRWGDVYSWLEPYGLAVAGGRLSPVGVPGLLLAGGVNFYGNQVGFSCDTVVNYQVVLANGSVVEANKDSYRDLFWALKGGSSNFGLVTRFDMQTISSPKIWAGSYTVSEEYVDEFLKAIATYAADISDPKTHIVPALVPSPGAATLASAILFYDSQDEQFPAAFKPFTDIPAVSSTLAFKTLSEFSAELGQMVTDGINDIFVAGTVVGTTFKDLHRGISIINSTFFERLPSLYAQIPAENIAIIQLDWQPIGALWMDASAKAGGNALGLDASKVYLAYAEVVEWTGAEYDDIVLQWVEETTYAINNATQKKGLYDPFNYIGDAAGFQSIFPGYGAENHQRLVSIAQKYDPNATFQSLMPGGFKVY</sequence>
<feature type="domain" description="FAD-binding PCMH-type" evidence="6">
    <location>
        <begin position="88"/>
        <end position="259"/>
    </location>
</feature>
<dbReference type="InterPro" id="IPR050416">
    <property type="entry name" value="FAD-linked_Oxidoreductase"/>
</dbReference>
<gene>
    <name evidence="7" type="ORF">ASPCAL12522</name>
</gene>
<evidence type="ECO:0000256" key="3">
    <source>
        <dbReference type="ARBA" id="ARBA00022827"/>
    </source>
</evidence>
<name>A0A0U5CFX7_ASPCI</name>
<evidence type="ECO:0000313" key="8">
    <source>
        <dbReference type="Proteomes" id="UP000054771"/>
    </source>
</evidence>
<dbReference type="STRING" id="454130.A0A0U5CFX7"/>
<dbReference type="InterPro" id="IPR016169">
    <property type="entry name" value="FAD-bd_PCMH_sub2"/>
</dbReference>
<comment type="similarity">
    <text evidence="1">Belongs to the oxygen-dependent FAD-linked oxidoreductase family.</text>
</comment>
<dbReference type="PANTHER" id="PTHR42973:SF53">
    <property type="entry name" value="FAD-BINDING PCMH-TYPE DOMAIN-CONTAINING PROTEIN-RELATED"/>
    <property type="match status" value="1"/>
</dbReference>
<feature type="signal peptide" evidence="5">
    <location>
        <begin position="1"/>
        <end position="23"/>
    </location>
</feature>
<evidence type="ECO:0000256" key="5">
    <source>
        <dbReference type="SAM" id="SignalP"/>
    </source>
</evidence>
<proteinExistence type="inferred from homology"/>
<keyword evidence="2" id="KW-0285">Flavoprotein</keyword>
<keyword evidence="4" id="KW-0560">Oxidoreductase</keyword>
<dbReference type="PROSITE" id="PS51387">
    <property type="entry name" value="FAD_PCMH"/>
    <property type="match status" value="1"/>
</dbReference>
<feature type="chain" id="PRO_5006855675" description="FAD-binding PCMH-type domain-containing protein" evidence="5">
    <location>
        <begin position="24"/>
        <end position="527"/>
    </location>
</feature>
<dbReference type="OMA" id="MSPGCVF"/>
<dbReference type="SUPFAM" id="SSF56176">
    <property type="entry name" value="FAD-binding/transporter-associated domain-like"/>
    <property type="match status" value="1"/>
</dbReference>
<evidence type="ECO:0000256" key="4">
    <source>
        <dbReference type="ARBA" id="ARBA00023002"/>
    </source>
</evidence>
<keyword evidence="8" id="KW-1185">Reference proteome</keyword>
<dbReference type="InterPro" id="IPR036318">
    <property type="entry name" value="FAD-bd_PCMH-like_sf"/>
</dbReference>
<evidence type="ECO:0000256" key="1">
    <source>
        <dbReference type="ARBA" id="ARBA00005466"/>
    </source>
</evidence>
<accession>A0A0U5CFX7</accession>
<dbReference type="GO" id="GO:0016491">
    <property type="term" value="F:oxidoreductase activity"/>
    <property type="evidence" value="ECO:0007669"/>
    <property type="project" value="UniProtKB-KW"/>
</dbReference>
<dbReference type="OrthoDB" id="2151789at2759"/>
<organism evidence="7 8">
    <name type="scientific">Aspergillus calidoustus</name>
    <dbReference type="NCBI Taxonomy" id="454130"/>
    <lineage>
        <taxon>Eukaryota</taxon>
        <taxon>Fungi</taxon>
        <taxon>Dikarya</taxon>
        <taxon>Ascomycota</taxon>
        <taxon>Pezizomycotina</taxon>
        <taxon>Eurotiomycetes</taxon>
        <taxon>Eurotiomycetidae</taxon>
        <taxon>Eurotiales</taxon>
        <taxon>Aspergillaceae</taxon>
        <taxon>Aspergillus</taxon>
        <taxon>Aspergillus subgen. Nidulantes</taxon>
    </lineage>
</organism>
<keyword evidence="5" id="KW-0732">Signal</keyword>
<dbReference type="EMBL" id="CDMC01000014">
    <property type="protein sequence ID" value="CEL09386.1"/>
    <property type="molecule type" value="Genomic_DNA"/>
</dbReference>
<evidence type="ECO:0000259" key="6">
    <source>
        <dbReference type="PROSITE" id="PS51387"/>
    </source>
</evidence>
<evidence type="ECO:0000256" key="2">
    <source>
        <dbReference type="ARBA" id="ARBA00022630"/>
    </source>
</evidence>
<dbReference type="AlphaFoldDB" id="A0A0U5CFX7"/>